<dbReference type="OrthoDB" id="10259470at2759"/>
<dbReference type="InterPro" id="IPR050065">
    <property type="entry name" value="GlmU-like"/>
</dbReference>
<dbReference type="SUPFAM" id="SSF53448">
    <property type="entry name" value="Nucleotide-diphospho-sugar transferases"/>
    <property type="match status" value="1"/>
</dbReference>
<keyword evidence="2" id="KW-0548">Nucleotidyltransferase</keyword>
<dbReference type="PANTHER" id="PTHR43584">
    <property type="entry name" value="NUCLEOTIDYL TRANSFERASE"/>
    <property type="match status" value="1"/>
</dbReference>
<evidence type="ECO:0000256" key="1">
    <source>
        <dbReference type="ARBA" id="ARBA00022679"/>
    </source>
</evidence>
<evidence type="ECO:0000259" key="3">
    <source>
        <dbReference type="Pfam" id="PF00483"/>
    </source>
</evidence>
<dbReference type="Proteomes" id="UP000247409">
    <property type="component" value="Unassembled WGS sequence"/>
</dbReference>
<reference evidence="4 5" key="1">
    <citation type="journal article" date="2018" name="Mol. Biol. Evol.">
        <title>Analysis of the draft genome of the red seaweed Gracilariopsis chorda provides insights into genome size evolution in Rhodophyta.</title>
        <authorList>
            <person name="Lee J."/>
            <person name="Yang E.C."/>
            <person name="Graf L."/>
            <person name="Yang J.H."/>
            <person name="Qiu H."/>
            <person name="Zel Zion U."/>
            <person name="Chan C.X."/>
            <person name="Stephens T.G."/>
            <person name="Weber A.P.M."/>
            <person name="Boo G.H."/>
            <person name="Boo S.M."/>
            <person name="Kim K.M."/>
            <person name="Shin Y."/>
            <person name="Jung M."/>
            <person name="Lee S.J."/>
            <person name="Yim H.S."/>
            <person name="Lee J.H."/>
            <person name="Bhattacharya D."/>
            <person name="Yoon H.S."/>
        </authorList>
    </citation>
    <scope>NUCLEOTIDE SEQUENCE [LARGE SCALE GENOMIC DNA]</scope>
    <source>
        <strain evidence="4 5">SKKU-2015</strain>
        <tissue evidence="4">Whole body</tissue>
    </source>
</reference>
<sequence length="360" mass="40397">MVAGLNIIIPMAGLGSRYSKVGYKVPKPLVKILACPMIVWVLRHVSIREEDKIFLAVRKEVDSKYGVSQMLKREFPKFNIVPIRLRDRTRGAAETLALVLACMDQEDLLRPTLSLDCDTIYFEDVVDYFRMVSLRLSPGCGICACFKDLGKIPMYSYIRTDFDKDGQVMAIAEKKKISNLANTGAYGFPSARTLDVYLRRLLKKPVPAIGEYYISAVIADMIQDGIKFLPLLVNTFQCVGTPDQLLEFLSAAKKSIELLSLLSIPKKILVFDVESIHALSNRTTLSLAQLQKYIPESSKKILQGLRNVGYTITLSMKSGFCPHVTAVKDFRFVGLAERRLAQAEDRFFPLDHTLPLAVGY</sequence>
<evidence type="ECO:0000256" key="2">
    <source>
        <dbReference type="ARBA" id="ARBA00022695"/>
    </source>
</evidence>
<dbReference type="EMBL" id="NBIV01000041">
    <property type="protein sequence ID" value="PXF46270.1"/>
    <property type="molecule type" value="Genomic_DNA"/>
</dbReference>
<dbReference type="PANTHER" id="PTHR43584:SF8">
    <property type="entry name" value="N-ACETYLMURAMATE ALPHA-1-PHOSPHATE URIDYLYLTRANSFERASE"/>
    <property type="match status" value="1"/>
</dbReference>
<dbReference type="Gene3D" id="3.90.550.10">
    <property type="entry name" value="Spore Coat Polysaccharide Biosynthesis Protein SpsA, Chain A"/>
    <property type="match status" value="1"/>
</dbReference>
<keyword evidence="5" id="KW-1185">Reference proteome</keyword>
<feature type="domain" description="Nucleotidyl transferase" evidence="3">
    <location>
        <begin position="9"/>
        <end position="249"/>
    </location>
</feature>
<accession>A0A2V3IYQ8</accession>
<evidence type="ECO:0000313" key="4">
    <source>
        <dbReference type="EMBL" id="PXF46270.1"/>
    </source>
</evidence>
<evidence type="ECO:0000313" key="5">
    <source>
        <dbReference type="Proteomes" id="UP000247409"/>
    </source>
</evidence>
<protein>
    <recommendedName>
        <fullName evidence="3">Nucleotidyl transferase domain-containing protein</fullName>
    </recommendedName>
</protein>
<dbReference type="GO" id="GO:0016779">
    <property type="term" value="F:nucleotidyltransferase activity"/>
    <property type="evidence" value="ECO:0007669"/>
    <property type="project" value="UniProtKB-KW"/>
</dbReference>
<gene>
    <name evidence="4" type="ORF">BWQ96_03926</name>
</gene>
<dbReference type="InterPro" id="IPR029044">
    <property type="entry name" value="Nucleotide-diphossugar_trans"/>
</dbReference>
<proteinExistence type="predicted"/>
<name>A0A2V3IYQ8_9FLOR</name>
<dbReference type="Pfam" id="PF00483">
    <property type="entry name" value="NTP_transferase"/>
    <property type="match status" value="1"/>
</dbReference>
<dbReference type="InterPro" id="IPR005835">
    <property type="entry name" value="NTP_transferase_dom"/>
</dbReference>
<keyword evidence="1" id="KW-0808">Transferase</keyword>
<organism evidence="4 5">
    <name type="scientific">Gracilariopsis chorda</name>
    <dbReference type="NCBI Taxonomy" id="448386"/>
    <lineage>
        <taxon>Eukaryota</taxon>
        <taxon>Rhodophyta</taxon>
        <taxon>Florideophyceae</taxon>
        <taxon>Rhodymeniophycidae</taxon>
        <taxon>Gracilariales</taxon>
        <taxon>Gracilariaceae</taxon>
        <taxon>Gracilariopsis</taxon>
    </lineage>
</organism>
<dbReference type="AlphaFoldDB" id="A0A2V3IYQ8"/>
<comment type="caution">
    <text evidence="4">The sequence shown here is derived from an EMBL/GenBank/DDBJ whole genome shotgun (WGS) entry which is preliminary data.</text>
</comment>